<dbReference type="Pfam" id="PF17820">
    <property type="entry name" value="PDZ_6"/>
    <property type="match status" value="1"/>
</dbReference>
<evidence type="ECO:0000256" key="3">
    <source>
        <dbReference type="ARBA" id="ARBA00022801"/>
    </source>
</evidence>
<comment type="caution">
    <text evidence="9">The sequence shown here is derived from an EMBL/GenBank/DDBJ whole genome shotgun (WGS) entry which is preliminary data.</text>
</comment>
<evidence type="ECO:0000256" key="5">
    <source>
        <dbReference type="RuleBase" id="RU004404"/>
    </source>
</evidence>
<evidence type="ECO:0000256" key="4">
    <source>
        <dbReference type="ARBA" id="ARBA00022825"/>
    </source>
</evidence>
<keyword evidence="4 5" id="KW-0720">Serine protease</keyword>
<feature type="domain" description="Tail specific protease" evidence="8">
    <location>
        <begin position="167"/>
        <end position="354"/>
    </location>
</feature>
<reference evidence="9 10" key="1">
    <citation type="submission" date="2021-01" db="EMBL/GenBank/DDBJ databases">
        <title>Chryseolinea sp. Jin1 Genome sequencing and assembly.</title>
        <authorList>
            <person name="Kim I."/>
        </authorList>
    </citation>
    <scope>NUCLEOTIDE SEQUENCE [LARGE SCALE GENOMIC DNA]</scope>
    <source>
        <strain evidence="9 10">Jin1</strain>
    </source>
</reference>
<evidence type="ECO:0000259" key="7">
    <source>
        <dbReference type="SMART" id="SM00228"/>
    </source>
</evidence>
<dbReference type="InterPro" id="IPR001478">
    <property type="entry name" value="PDZ"/>
</dbReference>
<dbReference type="InterPro" id="IPR036034">
    <property type="entry name" value="PDZ_sf"/>
</dbReference>
<dbReference type="InterPro" id="IPR004447">
    <property type="entry name" value="Peptidase_S41A"/>
</dbReference>
<dbReference type="RefSeq" id="WP_202009903.1">
    <property type="nucleotide sequence ID" value="NZ_JAERRB010000003.1"/>
</dbReference>
<evidence type="ECO:0000256" key="6">
    <source>
        <dbReference type="SAM" id="Coils"/>
    </source>
</evidence>
<evidence type="ECO:0000259" key="8">
    <source>
        <dbReference type="SMART" id="SM00245"/>
    </source>
</evidence>
<evidence type="ECO:0000313" key="10">
    <source>
        <dbReference type="Proteomes" id="UP000613030"/>
    </source>
</evidence>
<evidence type="ECO:0000256" key="2">
    <source>
        <dbReference type="ARBA" id="ARBA00022670"/>
    </source>
</evidence>
<dbReference type="InterPro" id="IPR029045">
    <property type="entry name" value="ClpP/crotonase-like_dom_sf"/>
</dbReference>
<sequence>MWRRIKWPFVLVASVALLVAFRKPAEKYFDIAKSLDIFATLFKEVNAYYVDEVEPQKLIRKGIDGMLASLDPYTDYIPEDDLESFRITTTGQYGGIGALIGVINKRTIVTHPYRSFPAFRSGIHVGDELVAIDGKNLQGKSTSEVSALLKGQPKTDLELKVKRYGQRDIITFKITREKITLANIGYYGLVEANTGYIKLDDFTPGASREVADALHALKQQGATRLILDLRDNPGGLLHEAVNIVSLFVAKGQEVVSTKGKVEDWNKQYKTLNNPIDTEIPMAILVNDGSASASEIVAGSLQDYDRAVLIGRKTFGKGLVQTTRPLAYNAQLKVTTAKYYIPSGRCIQALDYTHRKEDGTVNKMADSLKSEFRTKHGRKVYDGGGLDPDIVMQEEFLSVVAASMVSDGLIFDYATRYCGENPTPPALNTFHITDKDYEKFLDFLKAQKFSYATMLEKNTNQLIEVAKEERYYNDMETQLSGLKNKVEALKSTDFTRFKTEIVGLLEEQIAFHYNLNEGQAAVSTSRDQTILEARKILNDTGAYNKTLSTSDALAPKP</sequence>
<comment type="similarity">
    <text evidence="1 5">Belongs to the peptidase S41A family.</text>
</comment>
<proteinExistence type="inferred from homology"/>
<dbReference type="SMART" id="SM00228">
    <property type="entry name" value="PDZ"/>
    <property type="match status" value="1"/>
</dbReference>
<dbReference type="PANTHER" id="PTHR32060:SF30">
    <property type="entry name" value="CARBOXY-TERMINAL PROCESSING PROTEASE CTPA"/>
    <property type="match status" value="1"/>
</dbReference>
<dbReference type="SUPFAM" id="SSF52096">
    <property type="entry name" value="ClpP/crotonase"/>
    <property type="match status" value="1"/>
</dbReference>
<accession>A0ABS1KRK1</accession>
<protein>
    <submittedName>
        <fullName evidence="9">S41 family peptidase</fullName>
    </submittedName>
</protein>
<dbReference type="InterPro" id="IPR005151">
    <property type="entry name" value="Tail-specific_protease"/>
</dbReference>
<evidence type="ECO:0000313" key="9">
    <source>
        <dbReference type="EMBL" id="MBL0742094.1"/>
    </source>
</evidence>
<dbReference type="SMART" id="SM00245">
    <property type="entry name" value="TSPc"/>
    <property type="match status" value="1"/>
</dbReference>
<dbReference type="NCBIfam" id="TIGR00225">
    <property type="entry name" value="prc"/>
    <property type="match status" value="1"/>
</dbReference>
<dbReference type="InterPro" id="IPR041489">
    <property type="entry name" value="PDZ_6"/>
</dbReference>
<gene>
    <name evidence="9" type="ORF">JI741_12765</name>
</gene>
<keyword evidence="2 5" id="KW-0645">Protease</keyword>
<dbReference type="CDD" id="cd07560">
    <property type="entry name" value="Peptidase_S41_CPP"/>
    <property type="match status" value="1"/>
</dbReference>
<keyword evidence="6" id="KW-0175">Coiled coil</keyword>
<feature type="coiled-coil region" evidence="6">
    <location>
        <begin position="464"/>
        <end position="491"/>
    </location>
</feature>
<feature type="domain" description="PDZ" evidence="7">
    <location>
        <begin position="94"/>
        <end position="165"/>
    </location>
</feature>
<evidence type="ECO:0000256" key="1">
    <source>
        <dbReference type="ARBA" id="ARBA00009179"/>
    </source>
</evidence>
<name>A0ABS1KRK1_9BACT</name>
<dbReference type="Gene3D" id="3.90.226.10">
    <property type="entry name" value="2-enoyl-CoA Hydratase, Chain A, domain 1"/>
    <property type="match status" value="1"/>
</dbReference>
<dbReference type="Gene3D" id="3.30.750.44">
    <property type="match status" value="1"/>
</dbReference>
<dbReference type="Gene3D" id="2.30.42.10">
    <property type="match status" value="1"/>
</dbReference>
<organism evidence="9 10">
    <name type="scientific">Chryseolinea lacunae</name>
    <dbReference type="NCBI Taxonomy" id="2801331"/>
    <lineage>
        <taxon>Bacteria</taxon>
        <taxon>Pseudomonadati</taxon>
        <taxon>Bacteroidota</taxon>
        <taxon>Cytophagia</taxon>
        <taxon>Cytophagales</taxon>
        <taxon>Fulvivirgaceae</taxon>
        <taxon>Chryseolinea</taxon>
    </lineage>
</organism>
<dbReference type="Pfam" id="PF03572">
    <property type="entry name" value="Peptidase_S41"/>
    <property type="match status" value="1"/>
</dbReference>
<keyword evidence="3 5" id="KW-0378">Hydrolase</keyword>
<keyword evidence="10" id="KW-1185">Reference proteome</keyword>
<dbReference type="PANTHER" id="PTHR32060">
    <property type="entry name" value="TAIL-SPECIFIC PROTEASE"/>
    <property type="match status" value="1"/>
</dbReference>
<dbReference type="Proteomes" id="UP000613030">
    <property type="component" value="Unassembled WGS sequence"/>
</dbReference>
<dbReference type="CDD" id="cd06782">
    <property type="entry name" value="cpPDZ_CPP-like"/>
    <property type="match status" value="1"/>
</dbReference>
<dbReference type="SUPFAM" id="SSF50156">
    <property type="entry name" value="PDZ domain-like"/>
    <property type="match status" value="1"/>
</dbReference>
<dbReference type="EMBL" id="JAERRB010000003">
    <property type="protein sequence ID" value="MBL0742094.1"/>
    <property type="molecule type" value="Genomic_DNA"/>
</dbReference>